<proteinExistence type="predicted"/>
<name>A0A0B0ENH4_9BACT</name>
<gene>
    <name evidence="1" type="ORF">SCABRO_00058</name>
</gene>
<dbReference type="Proteomes" id="UP000030652">
    <property type="component" value="Unassembled WGS sequence"/>
</dbReference>
<comment type="caution">
    <text evidence="1">The sequence shown here is derived from an EMBL/GenBank/DDBJ whole genome shotgun (WGS) entry which is preliminary data.</text>
</comment>
<accession>A0A0B0ENH4</accession>
<evidence type="ECO:0000313" key="2">
    <source>
        <dbReference type="Proteomes" id="UP000030652"/>
    </source>
</evidence>
<sequence>MGMVDGVDIRKLNLALADLMDIYHGVPLSELRIGPLLVDIVKLVSQYKVKIPSDPFLLAKTMSIQRDYCGFGYRFVNNNADR</sequence>
<organism evidence="1 2">
    <name type="scientific">Candidatus Scalindua brodae</name>
    <dbReference type="NCBI Taxonomy" id="237368"/>
    <lineage>
        <taxon>Bacteria</taxon>
        <taxon>Pseudomonadati</taxon>
        <taxon>Planctomycetota</taxon>
        <taxon>Candidatus Brocadiia</taxon>
        <taxon>Candidatus Brocadiales</taxon>
        <taxon>Candidatus Scalinduaceae</taxon>
        <taxon>Candidatus Scalindua</taxon>
    </lineage>
</organism>
<dbReference type="EMBL" id="JRYO01000007">
    <property type="protein sequence ID" value="KHE94164.1"/>
    <property type="molecule type" value="Genomic_DNA"/>
</dbReference>
<reference evidence="1 2" key="1">
    <citation type="submission" date="2014-10" db="EMBL/GenBank/DDBJ databases">
        <title>Draft genome of anammox bacterium scalindua brodae, obtained using differential coverage binning of sequence data from two enrichment reactors.</title>
        <authorList>
            <person name="Speth D.R."/>
            <person name="Russ L."/>
            <person name="Kartal B."/>
            <person name="Op den Camp H.J."/>
            <person name="Dutilh B.E."/>
            <person name="Jetten M.S."/>
        </authorList>
    </citation>
    <scope>NUCLEOTIDE SEQUENCE [LARGE SCALE GENOMIC DNA]</scope>
    <source>
        <strain evidence="1">RU1</strain>
    </source>
</reference>
<dbReference type="AlphaFoldDB" id="A0A0B0ENH4"/>
<protein>
    <submittedName>
        <fullName evidence="1">Uncharacterized protein</fullName>
    </submittedName>
</protein>
<evidence type="ECO:0000313" key="1">
    <source>
        <dbReference type="EMBL" id="KHE94164.1"/>
    </source>
</evidence>